<keyword evidence="1" id="KW-0732">Signal</keyword>
<name>A0A0W0VBZ4_9GAMM</name>
<comment type="caution">
    <text evidence="2">The sequence shown here is derived from an EMBL/GenBank/DDBJ whole genome shotgun (WGS) entry which is preliminary data.</text>
</comment>
<organism evidence="2 3">
    <name type="scientific">Legionella jordanis</name>
    <dbReference type="NCBI Taxonomy" id="456"/>
    <lineage>
        <taxon>Bacteria</taxon>
        <taxon>Pseudomonadati</taxon>
        <taxon>Pseudomonadota</taxon>
        <taxon>Gammaproteobacteria</taxon>
        <taxon>Legionellales</taxon>
        <taxon>Legionellaceae</taxon>
        <taxon>Legionella</taxon>
    </lineage>
</organism>
<evidence type="ECO:0000256" key="1">
    <source>
        <dbReference type="SAM" id="SignalP"/>
    </source>
</evidence>
<evidence type="ECO:0000313" key="3">
    <source>
        <dbReference type="Proteomes" id="UP000055035"/>
    </source>
</evidence>
<reference evidence="2 3" key="1">
    <citation type="submission" date="2015-11" db="EMBL/GenBank/DDBJ databases">
        <title>Genomic analysis of 38 Legionella species identifies large and diverse effector repertoires.</title>
        <authorList>
            <person name="Burstein D."/>
            <person name="Amaro F."/>
            <person name="Zusman T."/>
            <person name="Lifshitz Z."/>
            <person name="Cohen O."/>
            <person name="Gilbert J.A."/>
            <person name="Pupko T."/>
            <person name="Shuman H.A."/>
            <person name="Segal G."/>
        </authorList>
    </citation>
    <scope>NUCLEOTIDE SEQUENCE [LARGE SCALE GENOMIC DNA]</scope>
    <source>
        <strain evidence="2 3">BL-540</strain>
    </source>
</reference>
<keyword evidence="3" id="KW-1185">Reference proteome</keyword>
<dbReference type="Pfam" id="PF03663">
    <property type="entry name" value="Glyco_hydro_76"/>
    <property type="match status" value="1"/>
</dbReference>
<gene>
    <name evidence="2" type="ORF">Ljor_1921</name>
</gene>
<dbReference type="InterPro" id="IPR005198">
    <property type="entry name" value="Glyco_hydro_76"/>
</dbReference>
<dbReference type="SUPFAM" id="SSF48208">
    <property type="entry name" value="Six-hairpin glycosidases"/>
    <property type="match status" value="2"/>
</dbReference>
<feature type="chain" id="PRO_5006914629" evidence="1">
    <location>
        <begin position="22"/>
        <end position="563"/>
    </location>
</feature>
<dbReference type="Proteomes" id="UP000055035">
    <property type="component" value="Unassembled WGS sequence"/>
</dbReference>
<dbReference type="PANTHER" id="PTHR47791:SF3">
    <property type="entry name" value="MEIOTICALLY UP-REGULATED GENE 191 PROTEIN"/>
    <property type="match status" value="1"/>
</dbReference>
<sequence length="563" mass="64363">MHQRIKTFALFLFIFSTFLQASTAFQAQGPDSTHDNQRFRDAIVSYVRAVANHSILKTKLISNPFNEWEDRYQGSRWSVQVTIFNRGQPIGQGSSQDDRLQEVIRKATEEALSHSNLKPITATDLANFRFEVDFSYYPKQYYSFIEYAGKGLELSGSRVAIRSLDNQLLLKQIQNSQQYLLRMMHPTLHGFAKHYDAELDKTDPVLRTIYSASSLYTLLKLYEFNHDEQLEQQFRPIAQFLLFMQIDTGPNAGGFYYSYNLKSKKKSCRAVVGTASKTIFTLLELHRFYHDEQYLLAAEKAGDWLLSMIKEDGQVTAVATCKANVWQYNQNQSYLYSGQVLSALSRLYAATKEARYYQGASKIAQRFSIEAKKQHLFVGDDYRPKNSISTSWLLMSMIDYAQINEQPQYIELIKQLAAVILSMQITDRHDVYLFGRYRDTRKASGNGWITEVMGNVYEFCKNKHLTHCASYRKAMILSARWLIQNSYSPANSYDIRNPSHAIGGFISFFPNKLIRTDAVCHGINGLLTLVKAIGSPHQPFLNVPERPLADILPSLRAGSGLPS</sequence>
<dbReference type="InterPro" id="IPR008928">
    <property type="entry name" value="6-hairpin_glycosidase_sf"/>
</dbReference>
<dbReference type="STRING" id="456.Ljor_1921"/>
<protein>
    <submittedName>
        <fullName evidence="2">Glycosyl hydrolase family 76</fullName>
    </submittedName>
</protein>
<dbReference type="Gene3D" id="1.50.10.20">
    <property type="match status" value="1"/>
</dbReference>
<accession>A0A0W0VBZ4</accession>
<proteinExistence type="predicted"/>
<evidence type="ECO:0000313" key="2">
    <source>
        <dbReference type="EMBL" id="KTD17615.1"/>
    </source>
</evidence>
<dbReference type="AlphaFoldDB" id="A0A0W0VBZ4"/>
<dbReference type="EMBL" id="LNYJ01000011">
    <property type="protein sequence ID" value="KTD17615.1"/>
    <property type="molecule type" value="Genomic_DNA"/>
</dbReference>
<feature type="signal peptide" evidence="1">
    <location>
        <begin position="1"/>
        <end position="21"/>
    </location>
</feature>
<dbReference type="InterPro" id="IPR053169">
    <property type="entry name" value="MUG_Protein"/>
</dbReference>
<keyword evidence="2" id="KW-0378">Hydrolase</keyword>
<dbReference type="PATRIC" id="fig|456.5.peg.2048"/>
<dbReference type="GO" id="GO:0016787">
    <property type="term" value="F:hydrolase activity"/>
    <property type="evidence" value="ECO:0007669"/>
    <property type="project" value="UniProtKB-KW"/>
</dbReference>
<dbReference type="RefSeq" id="WP_058471355.1">
    <property type="nucleotide sequence ID" value="NZ_CAAAIC010000011.1"/>
</dbReference>
<dbReference type="PANTHER" id="PTHR47791">
    <property type="entry name" value="MEIOTICALLY UP-REGULATED GENE 191 PROTEIN"/>
    <property type="match status" value="1"/>
</dbReference>
<dbReference type="GO" id="GO:0005975">
    <property type="term" value="P:carbohydrate metabolic process"/>
    <property type="evidence" value="ECO:0007669"/>
    <property type="project" value="InterPro"/>
</dbReference>